<reference evidence="2 3" key="1">
    <citation type="submission" date="2022-01" db="EMBL/GenBank/DDBJ databases">
        <authorList>
            <person name="Huang Y."/>
        </authorList>
    </citation>
    <scope>NUCLEOTIDE SEQUENCE [LARGE SCALE GENOMIC DNA]</scope>
    <source>
        <strain evidence="2 3">HY366</strain>
    </source>
</reference>
<dbReference type="PANTHER" id="PTHR37981:SF1">
    <property type="entry name" value="SGNH HYDROLASE-TYPE ESTERASE DOMAIN-CONTAINING PROTEIN"/>
    <property type="match status" value="1"/>
</dbReference>
<dbReference type="SUPFAM" id="SSF52266">
    <property type="entry name" value="SGNH hydrolase"/>
    <property type="match status" value="1"/>
</dbReference>
<sequence>MPDRKPVALAAAALVTVVIVALAAVVVWQRDDAAPGAGASDATELHQVHLGDSFASGAGTLPLVPDSQFTCQRSSVNFGQLVAARRGYRLTDVSCAGAWTKSLYEGQYEGVGPQLDAVTPDTDVVTLMLGGNDATLYSTLIGDCSRVAASDTAGAPCRAELDGAPARAVDDEIEPAVQQALHDIAARAPSARVVVAGYPQLLPAERSCRPAVRIADGDIAYVHRVQARLNAAIAKAAAATGATFVDMSARSAGHDACQQVNVRWIEPMSGTTARITMHPNDAGQQALADAVDEALEHH</sequence>
<dbReference type="Gene3D" id="3.40.50.1110">
    <property type="entry name" value="SGNH hydrolase"/>
    <property type="match status" value="1"/>
</dbReference>
<feature type="domain" description="SGNH hydrolase-type esterase" evidence="1">
    <location>
        <begin position="50"/>
        <end position="286"/>
    </location>
</feature>
<name>A0ABS9IVR6_9ACTN</name>
<dbReference type="InterPro" id="IPR036514">
    <property type="entry name" value="SGNH_hydro_sf"/>
</dbReference>
<proteinExistence type="predicted"/>
<comment type="caution">
    <text evidence="2">The sequence shown here is derived from an EMBL/GenBank/DDBJ whole genome shotgun (WGS) entry which is preliminary data.</text>
</comment>
<dbReference type="CDD" id="cd01823">
    <property type="entry name" value="SEST_like"/>
    <property type="match status" value="1"/>
</dbReference>
<keyword evidence="2" id="KW-0378">Hydrolase</keyword>
<evidence type="ECO:0000313" key="2">
    <source>
        <dbReference type="EMBL" id="MCF8589659.1"/>
    </source>
</evidence>
<organism evidence="2 3">
    <name type="scientific">Gordonia liuliyuniae</name>
    <dbReference type="NCBI Taxonomy" id="2911517"/>
    <lineage>
        <taxon>Bacteria</taxon>
        <taxon>Bacillati</taxon>
        <taxon>Actinomycetota</taxon>
        <taxon>Actinomycetes</taxon>
        <taxon>Mycobacteriales</taxon>
        <taxon>Gordoniaceae</taxon>
        <taxon>Gordonia</taxon>
    </lineage>
</organism>
<evidence type="ECO:0000259" key="1">
    <source>
        <dbReference type="Pfam" id="PF13472"/>
    </source>
</evidence>
<evidence type="ECO:0000313" key="3">
    <source>
        <dbReference type="Proteomes" id="UP001200110"/>
    </source>
</evidence>
<dbReference type="Proteomes" id="UP001200110">
    <property type="component" value="Unassembled WGS sequence"/>
</dbReference>
<dbReference type="PANTHER" id="PTHR37981">
    <property type="entry name" value="LIPASE 2"/>
    <property type="match status" value="1"/>
</dbReference>
<dbReference type="Pfam" id="PF13472">
    <property type="entry name" value="Lipase_GDSL_2"/>
    <property type="match status" value="1"/>
</dbReference>
<dbReference type="EMBL" id="JAKKOR010000011">
    <property type="protein sequence ID" value="MCF8589659.1"/>
    <property type="molecule type" value="Genomic_DNA"/>
</dbReference>
<gene>
    <name evidence="2" type="ORF">L5G33_14440</name>
</gene>
<dbReference type="GO" id="GO:0016787">
    <property type="term" value="F:hydrolase activity"/>
    <property type="evidence" value="ECO:0007669"/>
    <property type="project" value="UniProtKB-KW"/>
</dbReference>
<accession>A0ABS9IVR6</accession>
<dbReference type="RefSeq" id="WP_236998893.1">
    <property type="nucleotide sequence ID" value="NZ_JAKKOR010000011.1"/>
</dbReference>
<protein>
    <submittedName>
        <fullName evidence="2">SGNH/GDSL hydrolase family protein</fullName>
    </submittedName>
</protein>
<keyword evidence="3" id="KW-1185">Reference proteome</keyword>
<dbReference type="InterPro" id="IPR037460">
    <property type="entry name" value="SEST-like"/>
</dbReference>
<dbReference type="InterPro" id="IPR013830">
    <property type="entry name" value="SGNH_hydro"/>
</dbReference>